<keyword evidence="2" id="KW-1185">Reference proteome</keyword>
<dbReference type="Proteomes" id="UP000887116">
    <property type="component" value="Unassembled WGS sequence"/>
</dbReference>
<name>A0A8X6F3V7_TRICU</name>
<sequence>MANDALFQHLMSHLFPYYYAKYHNVPGLECAETFVPKGALTENLFNIIVKAINLLEVFIICSWIESLEYNSESIKDFETYILHVMMFCFEKKTLIKDIYERFINVCSLVTVIGLHTFFTTGKKFYKLTPRILTVFFEEALKEDFKKRGGWKRLEKYLMCKDYLEYYDLLCGVPIPIAEFDEKATEFASRRNHVYSPFLISQEETENHFASDLTVKVISCIESSLLTELISTQDARPATSNFQEELSLGAEKLRIKEEICESSKASGDDSIYIEESYHICLENHIGNLKRQINLNTDISSIGESSDKAALQLLTGLRNLQFKIEYAFLLLNSLL</sequence>
<dbReference type="EMBL" id="BMAO01000812">
    <property type="protein sequence ID" value="GFQ69327.1"/>
    <property type="molecule type" value="Genomic_DNA"/>
</dbReference>
<dbReference type="AlphaFoldDB" id="A0A8X6F3V7"/>
<evidence type="ECO:0000313" key="2">
    <source>
        <dbReference type="Proteomes" id="UP000887116"/>
    </source>
</evidence>
<protein>
    <submittedName>
        <fullName evidence="1">Uncharacterized protein</fullName>
    </submittedName>
</protein>
<comment type="caution">
    <text evidence="1">The sequence shown here is derived from an EMBL/GenBank/DDBJ whole genome shotgun (WGS) entry which is preliminary data.</text>
</comment>
<organism evidence="1 2">
    <name type="scientific">Trichonephila clavata</name>
    <name type="common">Joro spider</name>
    <name type="synonym">Nephila clavata</name>
    <dbReference type="NCBI Taxonomy" id="2740835"/>
    <lineage>
        <taxon>Eukaryota</taxon>
        <taxon>Metazoa</taxon>
        <taxon>Ecdysozoa</taxon>
        <taxon>Arthropoda</taxon>
        <taxon>Chelicerata</taxon>
        <taxon>Arachnida</taxon>
        <taxon>Araneae</taxon>
        <taxon>Araneomorphae</taxon>
        <taxon>Entelegynae</taxon>
        <taxon>Araneoidea</taxon>
        <taxon>Nephilidae</taxon>
        <taxon>Trichonephila</taxon>
    </lineage>
</organism>
<proteinExistence type="predicted"/>
<accession>A0A8X6F3V7</accession>
<evidence type="ECO:0000313" key="1">
    <source>
        <dbReference type="EMBL" id="GFQ69327.1"/>
    </source>
</evidence>
<gene>
    <name evidence="1" type="primary">NCL1_47773</name>
    <name evidence="1" type="ORF">TNCT_63221</name>
</gene>
<reference evidence="1" key="1">
    <citation type="submission" date="2020-07" db="EMBL/GenBank/DDBJ databases">
        <title>Multicomponent nature underlies the extraordinary mechanical properties of spider dragline silk.</title>
        <authorList>
            <person name="Kono N."/>
            <person name="Nakamura H."/>
            <person name="Mori M."/>
            <person name="Yoshida Y."/>
            <person name="Ohtoshi R."/>
            <person name="Malay A.D."/>
            <person name="Moran D.A.P."/>
            <person name="Tomita M."/>
            <person name="Numata K."/>
            <person name="Arakawa K."/>
        </authorList>
    </citation>
    <scope>NUCLEOTIDE SEQUENCE</scope>
</reference>